<feature type="transmembrane region" description="Helical" evidence="1">
    <location>
        <begin position="71"/>
        <end position="92"/>
    </location>
</feature>
<evidence type="ECO:0000313" key="3">
    <source>
        <dbReference type="Proteomes" id="UP000535020"/>
    </source>
</evidence>
<comment type="caution">
    <text evidence="2">The sequence shown here is derived from an EMBL/GenBank/DDBJ whole genome shotgun (WGS) entry which is preliminary data.</text>
</comment>
<proteinExistence type="predicted"/>
<keyword evidence="3" id="KW-1185">Reference proteome</keyword>
<dbReference type="AlphaFoldDB" id="A0A7Y8Y4V1"/>
<sequence>MDRTDLVLGIFLGLTGALAGSFIFITLFTPYTVADGLFIIRESGQISKILSLGAIVNLAIFFGLLKFKKDVIAKGVLLSMFVITLATIILYYI</sequence>
<organism evidence="2 3">
    <name type="scientific">Flavobacterium agri</name>
    <dbReference type="NCBI Taxonomy" id="2743471"/>
    <lineage>
        <taxon>Bacteria</taxon>
        <taxon>Pseudomonadati</taxon>
        <taxon>Bacteroidota</taxon>
        <taxon>Flavobacteriia</taxon>
        <taxon>Flavobacteriales</taxon>
        <taxon>Flavobacteriaceae</taxon>
        <taxon>Flavobacterium</taxon>
    </lineage>
</organism>
<keyword evidence="1" id="KW-0472">Membrane</keyword>
<reference evidence="2 3" key="1">
    <citation type="submission" date="2020-07" db="EMBL/GenBank/DDBJ databases">
        <authorList>
            <person name="Sun Q."/>
        </authorList>
    </citation>
    <scope>NUCLEOTIDE SEQUENCE [LARGE SCALE GENOMIC DNA]</scope>
    <source>
        <strain evidence="2 3">MAH-1</strain>
    </source>
</reference>
<feature type="transmembrane region" description="Helical" evidence="1">
    <location>
        <begin position="6"/>
        <end position="28"/>
    </location>
</feature>
<name>A0A7Y8Y4V1_9FLAO</name>
<protein>
    <submittedName>
        <fullName evidence="2">Uncharacterized protein</fullName>
    </submittedName>
</protein>
<dbReference type="EMBL" id="JACBJI010000009">
    <property type="protein sequence ID" value="NYA72551.1"/>
    <property type="molecule type" value="Genomic_DNA"/>
</dbReference>
<dbReference type="RefSeq" id="WP_176007361.1">
    <property type="nucleotide sequence ID" value="NZ_JABWMI010000021.1"/>
</dbReference>
<feature type="transmembrane region" description="Helical" evidence="1">
    <location>
        <begin position="49"/>
        <end position="65"/>
    </location>
</feature>
<accession>A0A7Y8Y4V1</accession>
<keyword evidence="1" id="KW-0812">Transmembrane</keyword>
<evidence type="ECO:0000313" key="2">
    <source>
        <dbReference type="EMBL" id="NYA72551.1"/>
    </source>
</evidence>
<keyword evidence="1" id="KW-1133">Transmembrane helix</keyword>
<evidence type="ECO:0000256" key="1">
    <source>
        <dbReference type="SAM" id="Phobius"/>
    </source>
</evidence>
<gene>
    <name evidence="2" type="ORF">HZF10_16600</name>
</gene>
<dbReference type="Proteomes" id="UP000535020">
    <property type="component" value="Unassembled WGS sequence"/>
</dbReference>